<feature type="compositionally biased region" description="Polar residues" evidence="4">
    <location>
        <begin position="571"/>
        <end position="603"/>
    </location>
</feature>
<dbReference type="InterPro" id="IPR035979">
    <property type="entry name" value="RBD_domain_sf"/>
</dbReference>
<evidence type="ECO:0000256" key="2">
    <source>
        <dbReference type="ARBA" id="ARBA00022884"/>
    </source>
</evidence>
<dbReference type="InParanoid" id="W4JTB0"/>
<feature type="region of interest" description="Disordered" evidence="4">
    <location>
        <begin position="323"/>
        <end position="343"/>
    </location>
</feature>
<dbReference type="STRING" id="747525.W4JTB0"/>
<feature type="region of interest" description="Disordered" evidence="4">
    <location>
        <begin position="703"/>
        <end position="756"/>
    </location>
</feature>
<dbReference type="EMBL" id="KI925465">
    <property type="protein sequence ID" value="ETW76136.1"/>
    <property type="molecule type" value="Genomic_DNA"/>
</dbReference>
<name>W4JTB0_HETIT</name>
<feature type="compositionally biased region" description="Basic and acidic residues" evidence="4">
    <location>
        <begin position="323"/>
        <end position="336"/>
    </location>
</feature>
<feature type="compositionally biased region" description="Pro residues" evidence="4">
    <location>
        <begin position="37"/>
        <end position="46"/>
    </location>
</feature>
<feature type="compositionally biased region" description="Low complexity" evidence="4">
    <location>
        <begin position="47"/>
        <end position="59"/>
    </location>
</feature>
<dbReference type="AlphaFoldDB" id="W4JTB0"/>
<feature type="compositionally biased region" description="Low complexity" evidence="4">
    <location>
        <begin position="705"/>
        <end position="756"/>
    </location>
</feature>
<sequence length="838" mass="90117">MSSPPATSPADMDSHPPIPVSHPRTSSRSPSQTHSSPQPPISPPRPSTNRSSSNNATPTPTVPAPVAFTPLKPPLTPPAPSARHMDSQQQQPVYQYQQHAIPSSATAAASIMQEDSLRTPNVYINGLPPNFPEEQLYAMTEDFGGVISVRTFTRHVSDRPSGYGFVLFDNVDSAEKCIESLRRYRNLHPSFSKQIHKIPGTPYASLTASSSSSSVSTSSSNESAETFKARMERLKDQSSTNLYIEGLPLSIDETTLAALVNPFIIKSSRFFQTRLSHPPRIIAFVRLESRSACEDVIERLHGRMVRGWNDAGSRISVRFADSAEQRELRRNERTSQEGEQSPARLTMAQAALLNLRGQQIHNRFRNGQQSASAPSITEMQRQIPPIGDRYPSPVRGRATHTGLPVHPLTAQYHQQTDTGVGFPASRSAPARLPARGPSALPVTEPVFGNDIDLSLLSRTASANGFTPLEQQLILQAQAQAQVQAQLRAEVEARQEALYESQMNGALSRGGKGPRSTGRMNLSMAMASKEFVPRGLLSRIQEAQSTDGYSLPSLSPVDVLSPRSEEEFHATAQLQQQPFEQQRHTSATMSLGFNTDTRTNTSIYDNGKTHDPSNHLSSSLDYTFSNIQTEGGRMQSNQALHTRSTTLPPHFMLGGSSVNSTNTLSSILSPNLNSMSNTRNSNNTTAEALASRLNAALPTICTIPKSSSSSTIHSISSDTVSSSNSNMSSISSSSNGSSNSTCTTSTSVSAHSTADSPLLVPSPALTYNSSASSSSSRTPSTLSPTTPFFGSFAHAGEGFGNAGNETYGKGSVGEAGQDHAHQDVTPTEAFVGKMRVGSQ</sequence>
<dbReference type="KEGG" id="hir:HETIRDRAFT_455697"/>
<dbReference type="InterPro" id="IPR000504">
    <property type="entry name" value="RRM_dom"/>
</dbReference>
<dbReference type="Proteomes" id="UP000030671">
    <property type="component" value="Unassembled WGS sequence"/>
</dbReference>
<feature type="region of interest" description="Disordered" evidence="4">
    <location>
        <begin position="800"/>
        <end position="838"/>
    </location>
</feature>
<feature type="domain" description="RRM" evidence="5">
    <location>
        <begin position="120"/>
        <end position="194"/>
    </location>
</feature>
<dbReference type="OrthoDB" id="271725at2759"/>
<dbReference type="Gene3D" id="3.30.70.330">
    <property type="match status" value="2"/>
</dbReference>
<evidence type="ECO:0000256" key="1">
    <source>
        <dbReference type="ARBA" id="ARBA00022737"/>
    </source>
</evidence>
<dbReference type="SUPFAM" id="SSF54928">
    <property type="entry name" value="RNA-binding domain, RBD"/>
    <property type="match status" value="2"/>
</dbReference>
<dbReference type="GeneID" id="20676653"/>
<dbReference type="PROSITE" id="PS50102">
    <property type="entry name" value="RRM"/>
    <property type="match status" value="2"/>
</dbReference>
<feature type="region of interest" description="Disordered" evidence="4">
    <location>
        <begin position="1"/>
        <end position="99"/>
    </location>
</feature>
<evidence type="ECO:0000256" key="4">
    <source>
        <dbReference type="SAM" id="MobiDB-lite"/>
    </source>
</evidence>
<dbReference type="HOGENOM" id="CLU_008696_0_0_1"/>
<keyword evidence="1" id="KW-0677">Repeat</keyword>
<evidence type="ECO:0000256" key="3">
    <source>
        <dbReference type="PROSITE-ProRule" id="PRU00176"/>
    </source>
</evidence>
<keyword evidence="2 3" id="KW-0694">RNA-binding</keyword>
<feature type="region of interest" description="Disordered" evidence="4">
    <location>
        <begin position="546"/>
        <end position="615"/>
    </location>
</feature>
<keyword evidence="7" id="KW-1185">Reference proteome</keyword>
<feature type="compositionally biased region" description="Pro residues" evidence="4">
    <location>
        <begin position="71"/>
        <end position="80"/>
    </location>
</feature>
<accession>W4JTB0</accession>
<dbReference type="Pfam" id="PF00076">
    <property type="entry name" value="RRM_1"/>
    <property type="match status" value="1"/>
</dbReference>
<dbReference type="PANTHER" id="PTHR24012">
    <property type="entry name" value="RNA BINDING PROTEIN"/>
    <property type="match status" value="1"/>
</dbReference>
<feature type="compositionally biased region" description="Low complexity" evidence="4">
    <location>
        <begin position="549"/>
        <end position="561"/>
    </location>
</feature>
<proteinExistence type="predicted"/>
<evidence type="ECO:0000259" key="5">
    <source>
        <dbReference type="PROSITE" id="PS50102"/>
    </source>
</evidence>
<gene>
    <name evidence="6" type="ORF">HETIRDRAFT_455697</name>
</gene>
<feature type="domain" description="RRM" evidence="5">
    <location>
        <begin position="240"/>
        <end position="322"/>
    </location>
</feature>
<dbReference type="InterPro" id="IPR012677">
    <property type="entry name" value="Nucleotide-bd_a/b_plait_sf"/>
</dbReference>
<dbReference type="RefSeq" id="XP_009552353.1">
    <property type="nucleotide sequence ID" value="XM_009554058.1"/>
</dbReference>
<dbReference type="GO" id="GO:0003723">
    <property type="term" value="F:RNA binding"/>
    <property type="evidence" value="ECO:0007669"/>
    <property type="project" value="UniProtKB-UniRule"/>
</dbReference>
<feature type="compositionally biased region" description="Low complexity" evidence="4">
    <location>
        <begin position="88"/>
        <end position="99"/>
    </location>
</feature>
<evidence type="ECO:0000313" key="6">
    <source>
        <dbReference type="EMBL" id="ETW76136.1"/>
    </source>
</evidence>
<dbReference type="eggNOG" id="KOG4733">
    <property type="taxonomic scope" value="Eukaryota"/>
</dbReference>
<dbReference type="SMART" id="SM00360">
    <property type="entry name" value="RRM"/>
    <property type="match status" value="2"/>
</dbReference>
<feature type="compositionally biased region" description="Low complexity" evidence="4">
    <location>
        <begin position="21"/>
        <end position="36"/>
    </location>
</feature>
<evidence type="ECO:0000313" key="7">
    <source>
        <dbReference type="Proteomes" id="UP000030671"/>
    </source>
</evidence>
<protein>
    <recommendedName>
        <fullName evidence="5">RRM domain-containing protein</fullName>
    </recommendedName>
</protein>
<organism evidence="6 7">
    <name type="scientific">Heterobasidion irregulare (strain TC 32-1)</name>
    <dbReference type="NCBI Taxonomy" id="747525"/>
    <lineage>
        <taxon>Eukaryota</taxon>
        <taxon>Fungi</taxon>
        <taxon>Dikarya</taxon>
        <taxon>Basidiomycota</taxon>
        <taxon>Agaricomycotina</taxon>
        <taxon>Agaricomycetes</taxon>
        <taxon>Russulales</taxon>
        <taxon>Bondarzewiaceae</taxon>
        <taxon>Heterobasidion</taxon>
        <taxon>Heterobasidion annosum species complex</taxon>
    </lineage>
</organism>
<reference evidence="6 7" key="1">
    <citation type="journal article" date="2012" name="New Phytol.">
        <title>Insight into trade-off between wood decay and parasitism from the genome of a fungal forest pathogen.</title>
        <authorList>
            <person name="Olson A."/>
            <person name="Aerts A."/>
            <person name="Asiegbu F."/>
            <person name="Belbahri L."/>
            <person name="Bouzid O."/>
            <person name="Broberg A."/>
            <person name="Canback B."/>
            <person name="Coutinho P.M."/>
            <person name="Cullen D."/>
            <person name="Dalman K."/>
            <person name="Deflorio G."/>
            <person name="van Diepen L.T."/>
            <person name="Dunand C."/>
            <person name="Duplessis S."/>
            <person name="Durling M."/>
            <person name="Gonthier P."/>
            <person name="Grimwood J."/>
            <person name="Fossdal C.G."/>
            <person name="Hansson D."/>
            <person name="Henrissat B."/>
            <person name="Hietala A."/>
            <person name="Himmelstrand K."/>
            <person name="Hoffmeister D."/>
            <person name="Hogberg N."/>
            <person name="James T.Y."/>
            <person name="Karlsson M."/>
            <person name="Kohler A."/>
            <person name="Kues U."/>
            <person name="Lee Y.H."/>
            <person name="Lin Y.C."/>
            <person name="Lind M."/>
            <person name="Lindquist E."/>
            <person name="Lombard V."/>
            <person name="Lucas S."/>
            <person name="Lunden K."/>
            <person name="Morin E."/>
            <person name="Murat C."/>
            <person name="Park J."/>
            <person name="Raffaello T."/>
            <person name="Rouze P."/>
            <person name="Salamov A."/>
            <person name="Schmutz J."/>
            <person name="Solheim H."/>
            <person name="Stahlberg J."/>
            <person name="Velez H."/>
            <person name="de Vries R.P."/>
            <person name="Wiebenga A."/>
            <person name="Woodward S."/>
            <person name="Yakovlev I."/>
            <person name="Garbelotto M."/>
            <person name="Martin F."/>
            <person name="Grigoriev I.V."/>
            <person name="Stenlid J."/>
        </authorList>
    </citation>
    <scope>NUCLEOTIDE SEQUENCE [LARGE SCALE GENOMIC DNA]</scope>
    <source>
        <strain evidence="6 7">TC 32-1</strain>
    </source>
</reference>